<name>A0A1V9X490_9ACAR</name>
<feature type="transmembrane region" description="Helical" evidence="1">
    <location>
        <begin position="34"/>
        <end position="57"/>
    </location>
</feature>
<evidence type="ECO:0000256" key="1">
    <source>
        <dbReference type="SAM" id="Phobius"/>
    </source>
</evidence>
<protein>
    <submittedName>
        <fullName evidence="2">Uncharacterized protein</fullName>
    </submittedName>
</protein>
<gene>
    <name evidence="2" type="ORF">BIW11_13048</name>
</gene>
<keyword evidence="1" id="KW-0812">Transmembrane</keyword>
<accession>A0A1V9X490</accession>
<keyword evidence="1" id="KW-0472">Membrane</keyword>
<dbReference type="EMBL" id="MNPL01025625">
    <property type="protein sequence ID" value="OQR68218.1"/>
    <property type="molecule type" value="Genomic_DNA"/>
</dbReference>
<keyword evidence="3" id="KW-1185">Reference proteome</keyword>
<dbReference type="AlphaFoldDB" id="A0A1V9X490"/>
<reference evidence="2 3" key="1">
    <citation type="journal article" date="2017" name="Gigascience">
        <title>Draft genome of the honey bee ectoparasitic mite, Tropilaelaps mercedesae, is shaped by the parasitic life history.</title>
        <authorList>
            <person name="Dong X."/>
            <person name="Armstrong S.D."/>
            <person name="Xia D."/>
            <person name="Makepeace B.L."/>
            <person name="Darby A.C."/>
            <person name="Kadowaki T."/>
        </authorList>
    </citation>
    <scope>NUCLEOTIDE SEQUENCE [LARGE SCALE GENOMIC DNA]</scope>
    <source>
        <strain evidence="2">Wuxi-XJTLU</strain>
    </source>
</reference>
<organism evidence="2 3">
    <name type="scientific">Tropilaelaps mercedesae</name>
    <dbReference type="NCBI Taxonomy" id="418985"/>
    <lineage>
        <taxon>Eukaryota</taxon>
        <taxon>Metazoa</taxon>
        <taxon>Ecdysozoa</taxon>
        <taxon>Arthropoda</taxon>
        <taxon>Chelicerata</taxon>
        <taxon>Arachnida</taxon>
        <taxon>Acari</taxon>
        <taxon>Parasitiformes</taxon>
        <taxon>Mesostigmata</taxon>
        <taxon>Gamasina</taxon>
        <taxon>Dermanyssoidea</taxon>
        <taxon>Laelapidae</taxon>
        <taxon>Tropilaelaps</taxon>
    </lineage>
</organism>
<sequence>KTSSALSLFKTHCSRIHSECSSSSRVWRALLKSFIVFESFNSVTASISIVFGSTYVYTMRECIVSIALTAVIFAALFGEACFAPTDRSVLPANAFGDQGVCRRGYNQVLGRATSCRYTCSAGDIGEGADFYTGEMPNGHKCRQPGRFWGICKNGRCAPSEGVTQSE</sequence>
<feature type="transmembrane region" description="Helical" evidence="1">
    <location>
        <begin position="63"/>
        <end position="82"/>
    </location>
</feature>
<dbReference type="Proteomes" id="UP000192247">
    <property type="component" value="Unassembled WGS sequence"/>
</dbReference>
<evidence type="ECO:0000313" key="2">
    <source>
        <dbReference type="EMBL" id="OQR68218.1"/>
    </source>
</evidence>
<dbReference type="InParanoid" id="A0A1V9X490"/>
<evidence type="ECO:0000313" key="3">
    <source>
        <dbReference type="Proteomes" id="UP000192247"/>
    </source>
</evidence>
<comment type="caution">
    <text evidence="2">The sequence shown here is derived from an EMBL/GenBank/DDBJ whole genome shotgun (WGS) entry which is preliminary data.</text>
</comment>
<proteinExistence type="predicted"/>
<keyword evidence="1" id="KW-1133">Transmembrane helix</keyword>
<feature type="non-terminal residue" evidence="2">
    <location>
        <position position="1"/>
    </location>
</feature>